<keyword evidence="1" id="KW-0812">Transmembrane</keyword>
<feature type="transmembrane region" description="Helical" evidence="1">
    <location>
        <begin position="16"/>
        <end position="36"/>
    </location>
</feature>
<dbReference type="Proteomes" id="UP000005442">
    <property type="component" value="Chromosome"/>
</dbReference>
<reference evidence="2 3" key="1">
    <citation type="submission" date="2011-12" db="EMBL/GenBank/DDBJ databases">
        <title>Complete sequence of Mycobacterium rhodesiae NBB3.</title>
        <authorList>
            <consortium name="US DOE Joint Genome Institute"/>
            <person name="Lucas S."/>
            <person name="Han J."/>
            <person name="Lapidus A."/>
            <person name="Cheng J.-F."/>
            <person name="Goodwin L."/>
            <person name="Pitluck S."/>
            <person name="Peters L."/>
            <person name="Mikhailova N."/>
            <person name="Gu W."/>
            <person name="Detter J.C."/>
            <person name="Han C."/>
            <person name="Tapia R."/>
            <person name="Land M."/>
            <person name="Hauser L."/>
            <person name="Kyrpides N."/>
            <person name="Ivanova N."/>
            <person name="Pagani I."/>
            <person name="Mattes T."/>
            <person name="Holmes A."/>
            <person name="Rutledge P."/>
            <person name="Paulsen I."/>
            <person name="Coleman N."/>
            <person name="Woyke T."/>
        </authorList>
    </citation>
    <scope>NUCLEOTIDE SEQUENCE [LARGE SCALE GENOMIC DNA]</scope>
    <source>
        <strain evidence="2 3">NBB3</strain>
    </source>
</reference>
<accession>G8RI24</accession>
<dbReference type="STRING" id="710685.MycrhN_2785"/>
<evidence type="ECO:0000313" key="3">
    <source>
        <dbReference type="Proteomes" id="UP000005442"/>
    </source>
</evidence>
<dbReference type="PATRIC" id="fig|710685.3.peg.2775"/>
<evidence type="ECO:0000256" key="1">
    <source>
        <dbReference type="SAM" id="Phobius"/>
    </source>
</evidence>
<keyword evidence="1" id="KW-1133">Transmembrane helix</keyword>
<keyword evidence="3" id="KW-1185">Reference proteome</keyword>
<keyword evidence="1" id="KW-0472">Membrane</keyword>
<evidence type="ECO:0000313" key="2">
    <source>
        <dbReference type="EMBL" id="AEV73361.1"/>
    </source>
</evidence>
<protein>
    <submittedName>
        <fullName evidence="2">Uncharacterized protein</fullName>
    </submittedName>
</protein>
<dbReference type="AlphaFoldDB" id="G8RI24"/>
<proteinExistence type="predicted"/>
<dbReference type="EMBL" id="CP003169">
    <property type="protein sequence ID" value="AEV73361.1"/>
    <property type="molecule type" value="Genomic_DNA"/>
</dbReference>
<dbReference type="HOGENOM" id="CLU_3313077_0_0_11"/>
<sequence>MATLQSTEGVRWSTEVVAGTVLLSALTAVAAAILIARGA</sequence>
<dbReference type="KEGG" id="mrh:MycrhN_2785"/>
<organism evidence="2 3">
    <name type="scientific">Mycolicibacterium rhodesiae (strain NBB3)</name>
    <name type="common">Mycobacterium rhodesiae</name>
    <dbReference type="NCBI Taxonomy" id="710685"/>
    <lineage>
        <taxon>Bacteria</taxon>
        <taxon>Bacillati</taxon>
        <taxon>Actinomycetota</taxon>
        <taxon>Actinomycetes</taxon>
        <taxon>Mycobacteriales</taxon>
        <taxon>Mycobacteriaceae</taxon>
        <taxon>Mycolicibacterium</taxon>
    </lineage>
</organism>
<gene>
    <name evidence="2" type="ordered locus">MycrhN_2785</name>
</gene>
<name>G8RI24_MYCRN</name>